<dbReference type="Gene3D" id="2.40.50.140">
    <property type="entry name" value="Nucleic acid-binding proteins"/>
    <property type="match status" value="1"/>
</dbReference>
<dbReference type="PANTHER" id="PTHR10724:SF10">
    <property type="entry name" value="S1 RNA-BINDING DOMAIN-CONTAINING PROTEIN 1"/>
    <property type="match status" value="1"/>
</dbReference>
<gene>
    <name evidence="2" type="primary">yugI</name>
    <name evidence="2" type="ORF">P9850_15815</name>
</gene>
<dbReference type="SMART" id="SM00316">
    <property type="entry name" value="S1"/>
    <property type="match status" value="1"/>
</dbReference>
<comment type="caution">
    <text evidence="2">The sequence shown here is derived from an EMBL/GenBank/DDBJ whole genome shotgun (WGS) entry which is preliminary data.</text>
</comment>
<dbReference type="GO" id="GO:0003729">
    <property type="term" value="F:mRNA binding"/>
    <property type="evidence" value="ECO:0007669"/>
    <property type="project" value="UniProtKB-ARBA"/>
</dbReference>
<dbReference type="GO" id="GO:0005737">
    <property type="term" value="C:cytoplasm"/>
    <property type="evidence" value="ECO:0007669"/>
    <property type="project" value="UniProtKB-ARBA"/>
</dbReference>
<reference evidence="2 3" key="1">
    <citation type="submission" date="2023-03" db="EMBL/GenBank/DDBJ databases">
        <title>Bacillus Genome Sequencing.</title>
        <authorList>
            <person name="Dunlap C."/>
        </authorList>
    </citation>
    <scope>NUCLEOTIDE SEQUENCE [LARGE SCALE GENOMIC DNA]</scope>
    <source>
        <strain evidence="2 3">NRS-38</strain>
    </source>
</reference>
<dbReference type="NCBIfam" id="NF005973">
    <property type="entry name" value="PRK08059.1"/>
    <property type="match status" value="1"/>
</dbReference>
<dbReference type="InterPro" id="IPR012340">
    <property type="entry name" value="NA-bd_OB-fold"/>
</dbReference>
<proteinExistence type="predicted"/>
<sequence>MRKLKVGSVVKGIVTGIQPYGAFVSIDEDIQGLIHISQISHQYVKNIHDFIKMGDEVTVKVLSIDEKTKRASLSIRALETSGAEKRGRKRKVKIVKANESAKGFNTLKRKLEEWIEQSKCEDSFN</sequence>
<dbReference type="AlphaFoldDB" id="A0ABD5IY34"/>
<dbReference type="PANTHER" id="PTHR10724">
    <property type="entry name" value="30S RIBOSOMAL PROTEIN S1"/>
    <property type="match status" value="1"/>
</dbReference>
<dbReference type="FunFam" id="2.40.50.140:FF:000051">
    <property type="entry name" value="RNA-binding transcriptional accessory protein"/>
    <property type="match status" value="1"/>
</dbReference>
<name>A0ABD5IY34_9BACL</name>
<dbReference type="PROSITE" id="PS50126">
    <property type="entry name" value="S1"/>
    <property type="match status" value="1"/>
</dbReference>
<evidence type="ECO:0000259" key="1">
    <source>
        <dbReference type="PROSITE" id="PS50126"/>
    </source>
</evidence>
<evidence type="ECO:0000313" key="3">
    <source>
        <dbReference type="Proteomes" id="UP001339962"/>
    </source>
</evidence>
<dbReference type="SUPFAM" id="SSF50249">
    <property type="entry name" value="Nucleic acid-binding proteins"/>
    <property type="match status" value="1"/>
</dbReference>
<dbReference type="RefSeq" id="WP_066148889.1">
    <property type="nucleotide sequence ID" value="NZ_JACIDF010000016.1"/>
</dbReference>
<protein>
    <submittedName>
        <fullName evidence="2">S1 domain-containing post-transcriptional regulator GSP13</fullName>
    </submittedName>
</protein>
<dbReference type="InterPro" id="IPR035104">
    <property type="entry name" value="Ribosomal_protein_S1-like"/>
</dbReference>
<dbReference type="InterPro" id="IPR003029">
    <property type="entry name" value="S1_domain"/>
</dbReference>
<dbReference type="InterPro" id="IPR050437">
    <property type="entry name" value="Ribos_protein_bS1-like"/>
</dbReference>
<dbReference type="EMBL" id="JARTLI010000040">
    <property type="protein sequence ID" value="MED5053265.1"/>
    <property type="molecule type" value="Genomic_DNA"/>
</dbReference>
<organism evidence="2 3">
    <name type="scientific">Anoxybacteroides rupiense</name>
    <dbReference type="NCBI Taxonomy" id="311460"/>
    <lineage>
        <taxon>Bacteria</taxon>
        <taxon>Bacillati</taxon>
        <taxon>Bacillota</taxon>
        <taxon>Bacilli</taxon>
        <taxon>Bacillales</taxon>
        <taxon>Anoxybacillaceae</taxon>
        <taxon>Anoxybacteroides</taxon>
    </lineage>
</organism>
<dbReference type="Pfam" id="PF00575">
    <property type="entry name" value="S1"/>
    <property type="match status" value="1"/>
</dbReference>
<feature type="domain" description="S1 motif" evidence="1">
    <location>
        <begin position="7"/>
        <end position="76"/>
    </location>
</feature>
<evidence type="ECO:0000313" key="2">
    <source>
        <dbReference type="EMBL" id="MED5053265.1"/>
    </source>
</evidence>
<dbReference type="NCBIfam" id="NF040579">
    <property type="entry name" value="S1_dom_CvfD"/>
    <property type="match status" value="1"/>
</dbReference>
<dbReference type="Proteomes" id="UP001339962">
    <property type="component" value="Unassembled WGS sequence"/>
</dbReference>
<dbReference type="PRINTS" id="PR00681">
    <property type="entry name" value="RIBOSOMALS1"/>
</dbReference>
<accession>A0ABD5IY34</accession>